<feature type="transmembrane region" description="Helical" evidence="1">
    <location>
        <begin position="45"/>
        <end position="64"/>
    </location>
</feature>
<gene>
    <name evidence="2" type="ORF">ACFQ3N_09175</name>
</gene>
<dbReference type="Proteomes" id="UP001597040">
    <property type="component" value="Unassembled WGS sequence"/>
</dbReference>
<reference evidence="3" key="1">
    <citation type="journal article" date="2019" name="Int. J. Syst. Evol. Microbiol.">
        <title>The Global Catalogue of Microorganisms (GCM) 10K type strain sequencing project: providing services to taxonomists for standard genome sequencing and annotation.</title>
        <authorList>
            <consortium name="The Broad Institute Genomics Platform"/>
            <consortium name="The Broad Institute Genome Sequencing Center for Infectious Disease"/>
            <person name="Wu L."/>
            <person name="Ma J."/>
        </authorList>
    </citation>
    <scope>NUCLEOTIDE SEQUENCE [LARGE SCALE GENOMIC DNA]</scope>
    <source>
        <strain evidence="3">CCUG 56754</strain>
    </source>
</reference>
<dbReference type="InterPro" id="IPR025418">
    <property type="entry name" value="YrhC-like"/>
</dbReference>
<comment type="caution">
    <text evidence="2">The sequence shown here is derived from an EMBL/GenBank/DDBJ whole genome shotgun (WGS) entry which is preliminary data.</text>
</comment>
<evidence type="ECO:0000256" key="1">
    <source>
        <dbReference type="SAM" id="Phobius"/>
    </source>
</evidence>
<dbReference type="Pfam" id="PF14143">
    <property type="entry name" value="YrhC"/>
    <property type="match status" value="1"/>
</dbReference>
<accession>A0ABW3LL65</accession>
<keyword evidence="1" id="KW-1133">Transmembrane helix</keyword>
<proteinExistence type="predicted"/>
<sequence>MNENIEFLQLKLKDYQRFIVTLLILSSYLYMGAIINTYIQPSSDGNALFNLSFTITIVAMFFFYKKHRIKKKLEDNERV</sequence>
<name>A0ABW3LL65_9BACI</name>
<evidence type="ECO:0000313" key="2">
    <source>
        <dbReference type="EMBL" id="MFD1038563.1"/>
    </source>
</evidence>
<keyword evidence="3" id="KW-1185">Reference proteome</keyword>
<organism evidence="2 3">
    <name type="scientific">Virgibacillus byunsanensis</name>
    <dbReference type="NCBI Taxonomy" id="570945"/>
    <lineage>
        <taxon>Bacteria</taxon>
        <taxon>Bacillati</taxon>
        <taxon>Bacillota</taxon>
        <taxon>Bacilli</taxon>
        <taxon>Bacillales</taxon>
        <taxon>Bacillaceae</taxon>
        <taxon>Virgibacillus</taxon>
    </lineage>
</organism>
<feature type="transmembrane region" description="Helical" evidence="1">
    <location>
        <begin position="18"/>
        <end position="39"/>
    </location>
</feature>
<dbReference type="RefSeq" id="WP_390361655.1">
    <property type="nucleotide sequence ID" value="NZ_JBHTKJ010000021.1"/>
</dbReference>
<evidence type="ECO:0000313" key="3">
    <source>
        <dbReference type="Proteomes" id="UP001597040"/>
    </source>
</evidence>
<keyword evidence="1" id="KW-0812">Transmembrane</keyword>
<dbReference type="EMBL" id="JBHTKJ010000021">
    <property type="protein sequence ID" value="MFD1038563.1"/>
    <property type="molecule type" value="Genomic_DNA"/>
</dbReference>
<keyword evidence="1" id="KW-0472">Membrane</keyword>
<protein>
    <submittedName>
        <fullName evidence="2">YrhC family protein</fullName>
    </submittedName>
</protein>